<accession>A0A2N8K9P2</accession>
<dbReference type="AlphaFoldDB" id="A0A2N8K9P2"/>
<gene>
    <name evidence="1" type="primary">hutG</name>
    <name evidence="1" type="ORF">C1I89_31080</name>
</gene>
<dbReference type="Gene3D" id="3.40.630.40">
    <property type="entry name" value="Zn-dependent exopeptidases"/>
    <property type="match status" value="1"/>
</dbReference>
<reference evidence="1 2" key="1">
    <citation type="submission" date="2018-01" db="EMBL/GenBank/DDBJ databases">
        <title>The draft genome of an aniline degradation strain ANB-1.</title>
        <authorList>
            <person name="Zhang L."/>
            <person name="Jiang J."/>
        </authorList>
    </citation>
    <scope>NUCLEOTIDE SEQUENCE [LARGE SCALE GENOMIC DNA]</scope>
    <source>
        <strain evidence="1 2">ANB-1</strain>
    </source>
</reference>
<dbReference type="EMBL" id="POQS01000011">
    <property type="protein sequence ID" value="PND30158.1"/>
    <property type="molecule type" value="Genomic_DNA"/>
</dbReference>
<dbReference type="Pfam" id="PF05013">
    <property type="entry name" value="FGase"/>
    <property type="match status" value="1"/>
</dbReference>
<dbReference type="NCBIfam" id="TIGR02017">
    <property type="entry name" value="hutG_amidohyd"/>
    <property type="match status" value="1"/>
</dbReference>
<dbReference type="SUPFAM" id="SSF53187">
    <property type="entry name" value="Zn-dependent exopeptidases"/>
    <property type="match status" value="1"/>
</dbReference>
<organism evidence="1 2">
    <name type="scientific">Achromobacter pulmonis</name>
    <dbReference type="NCBI Taxonomy" id="1389932"/>
    <lineage>
        <taxon>Bacteria</taxon>
        <taxon>Pseudomonadati</taxon>
        <taxon>Pseudomonadota</taxon>
        <taxon>Betaproteobacteria</taxon>
        <taxon>Burkholderiales</taxon>
        <taxon>Alcaligenaceae</taxon>
        <taxon>Achromobacter</taxon>
    </lineage>
</organism>
<evidence type="ECO:0000313" key="1">
    <source>
        <dbReference type="EMBL" id="PND30158.1"/>
    </source>
</evidence>
<keyword evidence="2" id="KW-1185">Reference proteome</keyword>
<dbReference type="Proteomes" id="UP000235994">
    <property type="component" value="Unassembled WGS sequence"/>
</dbReference>
<protein>
    <submittedName>
        <fullName evidence="1">N-formylglutamate deformylase</fullName>
    </submittedName>
</protein>
<name>A0A2N8K9P2_9BURK</name>
<dbReference type="InterPro" id="IPR007709">
    <property type="entry name" value="N-FG_amidohydro"/>
</dbReference>
<evidence type="ECO:0000313" key="2">
    <source>
        <dbReference type="Proteomes" id="UP000235994"/>
    </source>
</evidence>
<comment type="caution">
    <text evidence="1">The sequence shown here is derived from an EMBL/GenBank/DDBJ whole genome shotgun (WGS) entry which is preliminary data.</text>
</comment>
<dbReference type="InterPro" id="IPR010247">
    <property type="entry name" value="HutG_amidohyd"/>
</dbReference>
<dbReference type="RefSeq" id="WP_102776106.1">
    <property type="nucleotide sequence ID" value="NZ_POQS01000011.1"/>
</dbReference>
<sequence length="268" mass="29814">MSDIYQFSRGSAPLLISIPHLGSQIPDAQRAQMTPTGLQSGDTDWHLDTLYRFAESLGASVLGARYSRYVVDLNRPPNDESLYPGQTKTGLCPTQTFRGDALYLDDGVLTDAERARRLQAYWQPYHAKLREELDRIKAEHGTVLLWEAHSIASVLPRLFEGKLPDLNIGTADGAACAPDVLAAVEARLRADSAPYTWAVNGRFKGGYITRHYGRPADNVHAIQLEMCQSTYMDETYPYAYRPELADKVIPLVESMVQAALRQTVARKG</sequence>
<proteinExistence type="predicted"/>